<dbReference type="Pfam" id="PF22780">
    <property type="entry name" value="HI0933_like_1st"/>
    <property type="match status" value="1"/>
</dbReference>
<dbReference type="PANTHER" id="PTHR42887">
    <property type="entry name" value="OS12G0638800 PROTEIN"/>
    <property type="match status" value="1"/>
</dbReference>
<dbReference type="PRINTS" id="PR00368">
    <property type="entry name" value="FADPNR"/>
</dbReference>
<dbReference type="NCBIfam" id="TIGR00275">
    <property type="entry name" value="aminoacetone oxidase family FAD-binding enzyme"/>
    <property type="match status" value="1"/>
</dbReference>
<evidence type="ECO:0000313" key="6">
    <source>
        <dbReference type="EMBL" id="VAV84066.1"/>
    </source>
</evidence>
<dbReference type="Gene3D" id="3.50.50.60">
    <property type="entry name" value="FAD/NAD(P)-binding domain"/>
    <property type="match status" value="1"/>
</dbReference>
<reference evidence="6" key="1">
    <citation type="submission" date="2018-06" db="EMBL/GenBank/DDBJ databases">
        <authorList>
            <person name="Zhirakovskaya E."/>
        </authorList>
    </citation>
    <scope>NUCLEOTIDE SEQUENCE</scope>
</reference>
<evidence type="ECO:0000256" key="1">
    <source>
        <dbReference type="ARBA" id="ARBA00001974"/>
    </source>
</evidence>
<name>A0A3B0R4Q2_9ZZZZ</name>
<feature type="domain" description="RsdA/BaiN/AoA(So)-like Rossmann fold-like" evidence="4">
    <location>
        <begin position="21"/>
        <end position="431"/>
    </location>
</feature>
<dbReference type="InterPro" id="IPR036188">
    <property type="entry name" value="FAD/NAD-bd_sf"/>
</dbReference>
<dbReference type="PRINTS" id="PR00411">
    <property type="entry name" value="PNDRDTASEI"/>
</dbReference>
<feature type="domain" description="RsdA/BaiN/AoA(So)-like insert" evidence="5">
    <location>
        <begin position="211"/>
        <end position="378"/>
    </location>
</feature>
<sequence length="436" mass="46844">MQVGFSCACIEIWYKVYMRYDVVIIGGGPAGMIAAGRAGELGARVLLLEKGKGLGAKLLMTGGGRCNITNRAEGPKETAARYGKAARFMRSLLYEFGPDEVVAFFEGRGVETRIEEYGRVLPVSNDAGYVLDALVAYLDANGVEVSFGAEVREVVKKENSIKAVVLASGEEVIAGSFLIATGGMSYPASGSTGDGYAFAKALGHRIIPPRPALTTVIAEDGLTNGLQGLSLSGIKVSLYKNNKKIVEDRGDVIFTANGLGGPVVMDMSKAVGAAREGRAAPRHGGVELRLDLLPDIEFKALEQRLVRGFEKGARRLLRKALEEFLSQRLAKVVVERAGIIEDKKSGEVTREERKRVVGMLKEFTLRVRKVAGFERAFITAGGVAIKEVDPRSMRSRIIDNLYLAGEVLDIDGPTGGFNLQVCWSTGFCAGTAMAKR</sequence>
<dbReference type="Gene3D" id="2.40.30.10">
    <property type="entry name" value="Translation factors"/>
    <property type="match status" value="1"/>
</dbReference>
<dbReference type="InterPro" id="IPR055178">
    <property type="entry name" value="RsdA/BaiN/AoA(So)-like_dom"/>
</dbReference>
<keyword evidence="3" id="KW-0274">FAD</keyword>
<dbReference type="SUPFAM" id="SSF51905">
    <property type="entry name" value="FAD/NAD(P)-binding domain"/>
    <property type="match status" value="1"/>
</dbReference>
<dbReference type="InterPro" id="IPR023166">
    <property type="entry name" value="BaiN-like_dom_sf"/>
</dbReference>
<accession>A0A3B0R4Q2</accession>
<evidence type="ECO:0000259" key="4">
    <source>
        <dbReference type="Pfam" id="PF03486"/>
    </source>
</evidence>
<dbReference type="SUPFAM" id="SSF160996">
    <property type="entry name" value="HI0933 insert domain-like"/>
    <property type="match status" value="1"/>
</dbReference>
<dbReference type="PANTHER" id="PTHR42887:SF2">
    <property type="entry name" value="OS12G0638800 PROTEIN"/>
    <property type="match status" value="1"/>
</dbReference>
<dbReference type="InterPro" id="IPR057661">
    <property type="entry name" value="RsdA/BaiN/AoA(So)_Rossmann"/>
</dbReference>
<evidence type="ECO:0000256" key="2">
    <source>
        <dbReference type="ARBA" id="ARBA00022630"/>
    </source>
</evidence>
<keyword evidence="2" id="KW-0285">Flavoprotein</keyword>
<evidence type="ECO:0000259" key="5">
    <source>
        <dbReference type="Pfam" id="PF22780"/>
    </source>
</evidence>
<organism evidence="6">
    <name type="scientific">hydrothermal vent metagenome</name>
    <dbReference type="NCBI Taxonomy" id="652676"/>
    <lineage>
        <taxon>unclassified sequences</taxon>
        <taxon>metagenomes</taxon>
        <taxon>ecological metagenomes</taxon>
    </lineage>
</organism>
<proteinExistence type="predicted"/>
<dbReference type="AlphaFoldDB" id="A0A3B0R4Q2"/>
<dbReference type="Gene3D" id="1.10.8.260">
    <property type="entry name" value="HI0933 insert domain-like"/>
    <property type="match status" value="1"/>
</dbReference>
<dbReference type="EMBL" id="UOEA01000060">
    <property type="protein sequence ID" value="VAV84066.1"/>
    <property type="molecule type" value="Genomic_DNA"/>
</dbReference>
<evidence type="ECO:0000256" key="3">
    <source>
        <dbReference type="ARBA" id="ARBA00022827"/>
    </source>
</evidence>
<gene>
    <name evidence="6" type="ORF">MNBD_DELTA01-708</name>
</gene>
<protein>
    <submittedName>
        <fullName evidence="6">NAD(FAD)-utilizing dehydrogenases</fullName>
    </submittedName>
</protein>
<dbReference type="InterPro" id="IPR004792">
    <property type="entry name" value="BaiN-like"/>
</dbReference>
<comment type="cofactor">
    <cofactor evidence="1">
        <name>FAD</name>
        <dbReference type="ChEBI" id="CHEBI:57692"/>
    </cofactor>
</comment>
<dbReference type="Pfam" id="PF03486">
    <property type="entry name" value="HI0933_like"/>
    <property type="match status" value="1"/>
</dbReference>